<dbReference type="CDD" id="cd00093">
    <property type="entry name" value="HTH_XRE"/>
    <property type="match status" value="1"/>
</dbReference>
<accession>A0A1W2EZV9</accession>
<protein>
    <submittedName>
        <fullName evidence="2">Helix-turn-helix domain-containing protein</fullName>
    </submittedName>
</protein>
<dbReference type="SMART" id="SM00530">
    <property type="entry name" value="HTH_XRE"/>
    <property type="match status" value="1"/>
</dbReference>
<dbReference type="InterPro" id="IPR010982">
    <property type="entry name" value="Lambda_DNA-bd_dom_sf"/>
</dbReference>
<keyword evidence="3" id="KW-1185">Reference proteome</keyword>
<sequence length="287" mass="31942">MADEATVRQSEFLAKLVAVRKRAGLTQQQLAEALGCTQGKINKIETGKIKIKRQDLEALLEVCNVPPEAAAEIKAMAIYSGPTASSGWAYSAAYTRLMALEGQAIEILALASERLPRILQADAYVLKQFECAGMLHDPSSLLLEKAARTEMFRKQPPLRYRCLLSESSLRRLPGGLEPALVIDQATHLLGLMASHEHVSIQILIYAAAIPWLDPDFTILKFDGSQRDLVYAEFATEGRLHRPAKLVADREEYWHQLQKAALSRDDTRAWLEDLIKQAEAGWQPLPVT</sequence>
<dbReference type="Pfam" id="PF19054">
    <property type="entry name" value="DUF5753"/>
    <property type="match status" value="1"/>
</dbReference>
<dbReference type="OrthoDB" id="3634701at2"/>
<dbReference type="RefSeq" id="WP_160096682.1">
    <property type="nucleotide sequence ID" value="NZ_FWXV01000004.1"/>
</dbReference>
<gene>
    <name evidence="2" type="ORF">SAMN05661093_05112</name>
</gene>
<dbReference type="EMBL" id="FWXV01000004">
    <property type="protein sequence ID" value="SMD14758.1"/>
    <property type="molecule type" value="Genomic_DNA"/>
</dbReference>
<proteinExistence type="predicted"/>
<evidence type="ECO:0000259" key="1">
    <source>
        <dbReference type="PROSITE" id="PS50943"/>
    </source>
</evidence>
<feature type="domain" description="HTH cro/C1-type" evidence="1">
    <location>
        <begin position="16"/>
        <end position="70"/>
    </location>
</feature>
<dbReference type="AlphaFoldDB" id="A0A1W2EZV9"/>
<evidence type="ECO:0000313" key="3">
    <source>
        <dbReference type="Proteomes" id="UP000192674"/>
    </source>
</evidence>
<name>A0A1W2EZV9_KIBAR</name>
<dbReference type="GO" id="GO:0003677">
    <property type="term" value="F:DNA binding"/>
    <property type="evidence" value="ECO:0007669"/>
    <property type="project" value="InterPro"/>
</dbReference>
<dbReference type="Proteomes" id="UP000192674">
    <property type="component" value="Unassembled WGS sequence"/>
</dbReference>
<dbReference type="SUPFAM" id="SSF47413">
    <property type="entry name" value="lambda repressor-like DNA-binding domains"/>
    <property type="match status" value="1"/>
</dbReference>
<dbReference type="PROSITE" id="PS50943">
    <property type="entry name" value="HTH_CROC1"/>
    <property type="match status" value="1"/>
</dbReference>
<evidence type="ECO:0000313" key="2">
    <source>
        <dbReference type="EMBL" id="SMD14758.1"/>
    </source>
</evidence>
<dbReference type="Gene3D" id="1.10.260.40">
    <property type="entry name" value="lambda repressor-like DNA-binding domains"/>
    <property type="match status" value="1"/>
</dbReference>
<dbReference type="Pfam" id="PF13560">
    <property type="entry name" value="HTH_31"/>
    <property type="match status" value="1"/>
</dbReference>
<dbReference type="InterPro" id="IPR043917">
    <property type="entry name" value="DUF5753"/>
</dbReference>
<dbReference type="InterPro" id="IPR001387">
    <property type="entry name" value="Cro/C1-type_HTH"/>
</dbReference>
<organism evidence="2 3">
    <name type="scientific">Kibdelosporangium aridum</name>
    <dbReference type="NCBI Taxonomy" id="2030"/>
    <lineage>
        <taxon>Bacteria</taxon>
        <taxon>Bacillati</taxon>
        <taxon>Actinomycetota</taxon>
        <taxon>Actinomycetes</taxon>
        <taxon>Pseudonocardiales</taxon>
        <taxon>Pseudonocardiaceae</taxon>
        <taxon>Kibdelosporangium</taxon>
    </lineage>
</organism>
<reference evidence="2 3" key="1">
    <citation type="submission" date="2017-04" db="EMBL/GenBank/DDBJ databases">
        <authorList>
            <person name="Afonso C.L."/>
            <person name="Miller P.J."/>
            <person name="Scott M.A."/>
            <person name="Spackman E."/>
            <person name="Goraichik I."/>
            <person name="Dimitrov K.M."/>
            <person name="Suarez D.L."/>
            <person name="Swayne D.E."/>
        </authorList>
    </citation>
    <scope>NUCLEOTIDE SEQUENCE [LARGE SCALE GENOMIC DNA]</scope>
    <source>
        <strain evidence="2 3">DSM 43828</strain>
    </source>
</reference>